<protein>
    <submittedName>
        <fullName evidence="7">Uberolysin/carnocyclin family circular bacteriocin</fullName>
    </submittedName>
</protein>
<accession>A0ABU6DJ33</accession>
<keyword evidence="4" id="KW-0044">Antibiotic</keyword>
<dbReference type="NCBIfam" id="TIGR03651">
    <property type="entry name" value="circ_ocin_uber"/>
    <property type="match status" value="1"/>
</dbReference>
<dbReference type="Proteomes" id="UP001355653">
    <property type="component" value="Unassembled WGS sequence"/>
</dbReference>
<keyword evidence="5" id="KW-0078">Bacteriocin</keyword>
<sequence length="107" mass="10953">MLITYGKGFSKSVVLLLVSVAAVLAYALLLNTLPLADLAKEFGVPAVVGNALVQALDWGLTAATIASIIGAFITGGLSIVAAAGTTALKTYLRNKLAEMGTKAFVAW</sequence>
<dbReference type="RefSeq" id="WP_127453662.1">
    <property type="nucleotide sequence ID" value="NZ_JAROBY010000060.1"/>
</dbReference>
<keyword evidence="3" id="KW-0929">Antimicrobial</keyword>
<feature type="transmembrane region" description="Helical" evidence="6">
    <location>
        <begin position="12"/>
        <end position="30"/>
    </location>
</feature>
<keyword evidence="8" id="KW-1185">Reference proteome</keyword>
<keyword evidence="2" id="KW-0964">Secreted</keyword>
<evidence type="ECO:0000313" key="7">
    <source>
        <dbReference type="EMBL" id="MEB4797775.1"/>
    </source>
</evidence>
<evidence type="ECO:0000256" key="5">
    <source>
        <dbReference type="ARBA" id="ARBA00023048"/>
    </source>
</evidence>
<organism evidence="7 8">
    <name type="scientific">Paenibacillus chondroitinus</name>
    <dbReference type="NCBI Taxonomy" id="59842"/>
    <lineage>
        <taxon>Bacteria</taxon>
        <taxon>Bacillati</taxon>
        <taxon>Bacillota</taxon>
        <taxon>Bacilli</taxon>
        <taxon>Bacillales</taxon>
        <taxon>Paenibacillaceae</taxon>
        <taxon>Paenibacillus</taxon>
    </lineage>
</organism>
<name>A0ABU6DJ33_9BACL</name>
<evidence type="ECO:0000256" key="6">
    <source>
        <dbReference type="SAM" id="Phobius"/>
    </source>
</evidence>
<proteinExistence type="predicted"/>
<comment type="subcellular location">
    <subcellularLocation>
        <location evidence="1">Secreted</location>
    </subcellularLocation>
</comment>
<keyword evidence="6" id="KW-0812">Transmembrane</keyword>
<evidence type="ECO:0000313" key="8">
    <source>
        <dbReference type="Proteomes" id="UP001355653"/>
    </source>
</evidence>
<dbReference type="EMBL" id="JAROBY010000060">
    <property type="protein sequence ID" value="MEB4797775.1"/>
    <property type="molecule type" value="Genomic_DNA"/>
</dbReference>
<evidence type="ECO:0000256" key="4">
    <source>
        <dbReference type="ARBA" id="ARBA00023022"/>
    </source>
</evidence>
<evidence type="ECO:0000256" key="3">
    <source>
        <dbReference type="ARBA" id="ARBA00022529"/>
    </source>
</evidence>
<keyword evidence="6" id="KW-1133">Transmembrane helix</keyword>
<feature type="transmembrane region" description="Helical" evidence="6">
    <location>
        <begin position="58"/>
        <end position="83"/>
    </location>
</feature>
<comment type="caution">
    <text evidence="7">The sequence shown here is derived from an EMBL/GenBank/DDBJ whole genome shotgun (WGS) entry which is preliminary data.</text>
</comment>
<dbReference type="Gene3D" id="1.20.225.10">
    <property type="entry name" value="Bacteriocin AS-48"/>
    <property type="match status" value="1"/>
</dbReference>
<reference evidence="7 8" key="1">
    <citation type="submission" date="2023-03" db="EMBL/GenBank/DDBJ databases">
        <title>Bacillus Genome Sequencing.</title>
        <authorList>
            <person name="Dunlap C."/>
        </authorList>
    </citation>
    <scope>NUCLEOTIDE SEQUENCE [LARGE SCALE GENOMIC DNA]</scope>
    <source>
        <strain evidence="7 8">NRS-1351</strain>
    </source>
</reference>
<dbReference type="Pfam" id="PF09221">
    <property type="entry name" value="Bacteriocin_IId"/>
    <property type="match status" value="1"/>
</dbReference>
<keyword evidence="6" id="KW-0472">Membrane</keyword>
<dbReference type="InterPro" id="IPR009086">
    <property type="entry name" value="Bacteriocin_AS48"/>
</dbReference>
<dbReference type="SUPFAM" id="SSF47869">
    <property type="entry name" value="Bacteriocin AS-48"/>
    <property type="match status" value="1"/>
</dbReference>
<gene>
    <name evidence="7" type="ORF">P5G65_28130</name>
</gene>
<evidence type="ECO:0000256" key="2">
    <source>
        <dbReference type="ARBA" id="ARBA00022525"/>
    </source>
</evidence>
<dbReference type="InterPro" id="IPR020038">
    <property type="entry name" value="Circ_bacteriocin"/>
</dbReference>
<evidence type="ECO:0000256" key="1">
    <source>
        <dbReference type="ARBA" id="ARBA00004613"/>
    </source>
</evidence>